<keyword evidence="3" id="KW-0808">Transferase</keyword>
<reference evidence="6" key="2">
    <citation type="submission" date="2025-08" db="UniProtKB">
        <authorList>
            <consortium name="Ensembl"/>
        </authorList>
    </citation>
    <scope>IDENTIFICATION</scope>
</reference>
<dbReference type="InterPro" id="IPR029063">
    <property type="entry name" value="SAM-dependent_MTases_sf"/>
</dbReference>
<sequence>TVSNTCLKVIPNIYCSSRLINSKMLSQNLCQVCKCLFLCNLKLNSVNVAGLARRIHSSSKKLSDSESKDQTVQKCETEELPQSTENNNFGRLHIPVMLEEVVNCLSPQPGQLFLDMTFGAGGHTTALLERASGITVYALDRDPTAYKIAQQLAETHPKQIHPLLGQFSQSEALLISSGVEPGTLDGVLLDAGCSSMQLDTPERGFSLQKDGPLDMRMDGDRYIIMEYFFLNVKSCLLSNPCAFAFLLEWRILLIKQWHLILHEYPDFLLPKKFFFYLSAQPWLLSLPSLK</sequence>
<dbReference type="CDD" id="cd02440">
    <property type="entry name" value="AdoMet_MTases"/>
    <property type="match status" value="1"/>
</dbReference>
<dbReference type="Gene3D" id="3.40.50.150">
    <property type="entry name" value="Vaccinia Virus protein VP39"/>
    <property type="match status" value="1"/>
</dbReference>
<evidence type="ECO:0000313" key="7">
    <source>
        <dbReference type="Proteomes" id="UP000016665"/>
    </source>
</evidence>
<evidence type="ECO:0000256" key="4">
    <source>
        <dbReference type="ARBA" id="ARBA00022691"/>
    </source>
</evidence>
<dbReference type="eggNOG" id="KOG2782">
    <property type="taxonomic scope" value="Eukaryota"/>
</dbReference>
<dbReference type="SUPFAM" id="SSF81799">
    <property type="entry name" value="Putative methyltransferase TM0872, insert domain"/>
    <property type="match status" value="1"/>
</dbReference>
<feature type="region of interest" description="Disordered" evidence="5">
    <location>
        <begin position="60"/>
        <end position="81"/>
    </location>
</feature>
<evidence type="ECO:0000256" key="1">
    <source>
        <dbReference type="ARBA" id="ARBA00010396"/>
    </source>
</evidence>
<dbReference type="GO" id="GO:0070475">
    <property type="term" value="P:rRNA base methylation"/>
    <property type="evidence" value="ECO:0007669"/>
    <property type="project" value="TreeGrafter"/>
</dbReference>
<protein>
    <recommendedName>
        <fullName evidence="8">Methyltransferase like 15</fullName>
    </recommendedName>
</protein>
<organism evidence="6 7">
    <name type="scientific">Ficedula albicollis</name>
    <name type="common">Collared flycatcher</name>
    <name type="synonym">Muscicapa albicollis</name>
    <dbReference type="NCBI Taxonomy" id="59894"/>
    <lineage>
        <taxon>Eukaryota</taxon>
        <taxon>Metazoa</taxon>
        <taxon>Chordata</taxon>
        <taxon>Craniata</taxon>
        <taxon>Vertebrata</taxon>
        <taxon>Euteleostomi</taxon>
        <taxon>Archelosauria</taxon>
        <taxon>Archosauria</taxon>
        <taxon>Dinosauria</taxon>
        <taxon>Saurischia</taxon>
        <taxon>Theropoda</taxon>
        <taxon>Coelurosauria</taxon>
        <taxon>Aves</taxon>
        <taxon>Neognathae</taxon>
        <taxon>Neoaves</taxon>
        <taxon>Telluraves</taxon>
        <taxon>Australaves</taxon>
        <taxon>Passeriformes</taxon>
        <taxon>Muscicapidae</taxon>
        <taxon>Ficedula</taxon>
    </lineage>
</organism>
<keyword evidence="4" id="KW-0949">S-adenosyl-L-methionine</keyword>
<dbReference type="PANTHER" id="PTHR11265:SF0">
    <property type="entry name" value="12S RRNA N4-METHYLCYTIDINE METHYLTRANSFERASE"/>
    <property type="match status" value="1"/>
</dbReference>
<feature type="compositionally biased region" description="Basic and acidic residues" evidence="5">
    <location>
        <begin position="61"/>
        <end position="77"/>
    </location>
</feature>
<comment type="similarity">
    <text evidence="1">Belongs to the methyltransferase superfamily. RsmH family.</text>
</comment>
<accession>U3KCN9</accession>
<dbReference type="STRING" id="59894.ENSFALP00000012793"/>
<dbReference type="Pfam" id="PF01795">
    <property type="entry name" value="Methyltransf_5"/>
    <property type="match status" value="1"/>
</dbReference>
<keyword evidence="7" id="KW-1185">Reference proteome</keyword>
<evidence type="ECO:0000256" key="3">
    <source>
        <dbReference type="ARBA" id="ARBA00022679"/>
    </source>
</evidence>
<dbReference type="SUPFAM" id="SSF53335">
    <property type="entry name" value="S-adenosyl-L-methionine-dependent methyltransferases"/>
    <property type="match status" value="1"/>
</dbReference>
<dbReference type="GeneTree" id="ENSGT00390000014756"/>
<dbReference type="GO" id="GO:0071424">
    <property type="term" value="F:rRNA (cytosine-N4-)-methyltransferase activity"/>
    <property type="evidence" value="ECO:0007669"/>
    <property type="project" value="TreeGrafter"/>
</dbReference>
<dbReference type="HOGENOM" id="CLU_087009_0_0_1"/>
<keyword evidence="2" id="KW-0489">Methyltransferase</keyword>
<dbReference type="InterPro" id="IPR023397">
    <property type="entry name" value="SAM-dep_MeTrfase_MraW_recog"/>
</dbReference>
<evidence type="ECO:0000256" key="5">
    <source>
        <dbReference type="SAM" id="MobiDB-lite"/>
    </source>
</evidence>
<evidence type="ECO:0008006" key="8">
    <source>
        <dbReference type="Google" id="ProtNLM"/>
    </source>
</evidence>
<name>U3KCN9_FICAL</name>
<dbReference type="AlphaFoldDB" id="U3KCN9"/>
<dbReference type="Proteomes" id="UP000016665">
    <property type="component" value="Chromosome 5"/>
</dbReference>
<evidence type="ECO:0000256" key="2">
    <source>
        <dbReference type="ARBA" id="ARBA00022603"/>
    </source>
</evidence>
<reference evidence="6 7" key="1">
    <citation type="journal article" date="2012" name="Nature">
        <title>The genomic landscape of species divergence in Ficedula flycatchers.</title>
        <authorList>
            <person name="Ellegren H."/>
            <person name="Smeds L."/>
            <person name="Burri R."/>
            <person name="Olason P.I."/>
            <person name="Backstrom N."/>
            <person name="Kawakami T."/>
            <person name="Kunstner A."/>
            <person name="Makinen H."/>
            <person name="Nadachowska-Brzyska K."/>
            <person name="Qvarnstrom A."/>
            <person name="Uebbing S."/>
            <person name="Wolf J.B."/>
        </authorList>
    </citation>
    <scope>NUCLEOTIDE SEQUENCE [LARGE SCALE GENOMIC DNA]</scope>
</reference>
<dbReference type="InterPro" id="IPR002903">
    <property type="entry name" value="RsmH"/>
</dbReference>
<proteinExistence type="inferred from homology"/>
<reference evidence="6" key="3">
    <citation type="submission" date="2025-09" db="UniProtKB">
        <authorList>
            <consortium name="Ensembl"/>
        </authorList>
    </citation>
    <scope>IDENTIFICATION</scope>
</reference>
<dbReference type="PANTHER" id="PTHR11265">
    <property type="entry name" value="S-ADENOSYL-METHYLTRANSFERASE MRAW"/>
    <property type="match status" value="1"/>
</dbReference>
<evidence type="ECO:0000313" key="6">
    <source>
        <dbReference type="Ensembl" id="ENSFALP00000012793.2"/>
    </source>
</evidence>
<dbReference type="Ensembl" id="ENSFALT00000012843.2">
    <property type="protein sequence ID" value="ENSFALP00000012793.2"/>
    <property type="gene ID" value="ENSFALG00000012252.2"/>
</dbReference>